<proteinExistence type="inferred from homology"/>
<evidence type="ECO:0000259" key="9">
    <source>
        <dbReference type="Pfam" id="PF01618"/>
    </source>
</evidence>
<dbReference type="PROSITE" id="PS01307">
    <property type="entry name" value="MOTA"/>
    <property type="match status" value="1"/>
</dbReference>
<sequence length="253" mass="26994">MDIATIIGLVAAFGLIIGSILTGGSLTSFLDVPSMMIVVGGTFGVGLISFPMARVLSAMKVAINVFRYEVPDISEQNTQIIEFADTARKEGILSLEGSLSSIEDDFMKRGVQLLVDGIEPEKIEDLMYDELEGMETRHGTGAQIFETFASSAPALGLVGTLIGLVNMLQNMEDPSAIGPAMAVALLTTFYGALLANVVFTPVAGKLRIRHQEELQAKALVVKGLMGIARGENPRILAQQLEVELPPSQRSDNG</sequence>
<comment type="subcellular location">
    <subcellularLocation>
        <location evidence="1">Cell membrane</location>
        <topology evidence="1">Multi-pass membrane protein</topology>
    </subcellularLocation>
</comment>
<dbReference type="EMBL" id="CP041186">
    <property type="protein sequence ID" value="QDG51367.1"/>
    <property type="molecule type" value="Genomic_DNA"/>
</dbReference>
<keyword evidence="3" id="KW-0813">Transport</keyword>
<evidence type="ECO:0000256" key="1">
    <source>
        <dbReference type="ARBA" id="ARBA00004651"/>
    </source>
</evidence>
<dbReference type="InterPro" id="IPR002898">
    <property type="entry name" value="MotA_ExbB_proton_chnl"/>
</dbReference>
<keyword evidence="4" id="KW-1003">Cell membrane</keyword>
<dbReference type="PANTHER" id="PTHR30433:SF2">
    <property type="entry name" value="MOTILITY PROTEIN A"/>
    <property type="match status" value="1"/>
</dbReference>
<dbReference type="GO" id="GO:0071978">
    <property type="term" value="P:bacterial-type flagellum-dependent swarming motility"/>
    <property type="evidence" value="ECO:0007669"/>
    <property type="project" value="InterPro"/>
</dbReference>
<evidence type="ECO:0000256" key="8">
    <source>
        <dbReference type="SAM" id="Phobius"/>
    </source>
</evidence>
<dbReference type="InterPro" id="IPR000540">
    <property type="entry name" value="Flag_MotA_CS"/>
</dbReference>
<feature type="transmembrane region" description="Helical" evidence="8">
    <location>
        <begin position="7"/>
        <end position="26"/>
    </location>
</feature>
<name>A0A4Y6PTL9_PERCE</name>
<evidence type="ECO:0000256" key="6">
    <source>
        <dbReference type="ARBA" id="ARBA00022989"/>
    </source>
</evidence>
<dbReference type="PANTHER" id="PTHR30433">
    <property type="entry name" value="CHEMOTAXIS PROTEIN MOTA"/>
    <property type="match status" value="1"/>
</dbReference>
<evidence type="ECO:0000313" key="10">
    <source>
        <dbReference type="EMBL" id="QDG51367.1"/>
    </source>
</evidence>
<gene>
    <name evidence="10" type="ORF">FIV42_11630</name>
</gene>
<protein>
    <submittedName>
        <fullName evidence="10">Motility protein A</fullName>
    </submittedName>
</protein>
<dbReference type="AlphaFoldDB" id="A0A4Y6PTL9"/>
<evidence type="ECO:0000256" key="5">
    <source>
        <dbReference type="ARBA" id="ARBA00022692"/>
    </source>
</evidence>
<keyword evidence="7 8" id="KW-0472">Membrane</keyword>
<dbReference type="RefSeq" id="WP_141197850.1">
    <property type="nucleotide sequence ID" value="NZ_CP041186.1"/>
</dbReference>
<accession>A0A4Y6PTL9</accession>
<dbReference type="InterPro" id="IPR047055">
    <property type="entry name" value="MotA-like"/>
</dbReference>
<keyword evidence="6 8" id="KW-1133">Transmembrane helix</keyword>
<dbReference type="Proteomes" id="UP000315995">
    <property type="component" value="Chromosome"/>
</dbReference>
<organism evidence="10 11">
    <name type="scientific">Persicimonas caeni</name>
    <dbReference type="NCBI Taxonomy" id="2292766"/>
    <lineage>
        <taxon>Bacteria</taxon>
        <taxon>Deltaproteobacteria</taxon>
        <taxon>Bradymonadales</taxon>
        <taxon>Bradymonadaceae</taxon>
        <taxon>Persicimonas</taxon>
    </lineage>
</organism>
<evidence type="ECO:0000313" key="11">
    <source>
        <dbReference type="Proteomes" id="UP000315995"/>
    </source>
</evidence>
<dbReference type="OrthoDB" id="9806929at2"/>
<evidence type="ECO:0000256" key="3">
    <source>
        <dbReference type="ARBA" id="ARBA00022448"/>
    </source>
</evidence>
<evidence type="ECO:0000256" key="2">
    <source>
        <dbReference type="ARBA" id="ARBA00008038"/>
    </source>
</evidence>
<feature type="transmembrane region" description="Helical" evidence="8">
    <location>
        <begin position="32"/>
        <end position="50"/>
    </location>
</feature>
<feature type="transmembrane region" description="Helical" evidence="8">
    <location>
        <begin position="177"/>
        <end position="199"/>
    </location>
</feature>
<dbReference type="Pfam" id="PF01618">
    <property type="entry name" value="MotA_ExbB"/>
    <property type="match status" value="1"/>
</dbReference>
<accession>A0A5B8Y5V3</accession>
<dbReference type="GO" id="GO:0006935">
    <property type="term" value="P:chemotaxis"/>
    <property type="evidence" value="ECO:0007669"/>
    <property type="project" value="InterPro"/>
</dbReference>
<keyword evidence="5 8" id="KW-0812">Transmembrane</keyword>
<evidence type="ECO:0000256" key="7">
    <source>
        <dbReference type="ARBA" id="ARBA00023136"/>
    </source>
</evidence>
<feature type="transmembrane region" description="Helical" evidence="8">
    <location>
        <begin position="144"/>
        <end position="165"/>
    </location>
</feature>
<comment type="similarity">
    <text evidence="2">Belongs to the MotA family.</text>
</comment>
<reference evidence="10 11" key="1">
    <citation type="submission" date="2019-06" db="EMBL/GenBank/DDBJ databases">
        <title>Persicimonas caeni gen. nov., sp. nov., a predatory bacterium isolated from solar saltern.</title>
        <authorList>
            <person name="Wang S."/>
        </authorList>
    </citation>
    <scope>NUCLEOTIDE SEQUENCE [LARGE SCALE GENOMIC DNA]</scope>
    <source>
        <strain evidence="10 11">YN101</strain>
    </source>
</reference>
<feature type="domain" description="MotA/TolQ/ExbB proton channel" evidence="9">
    <location>
        <begin position="100"/>
        <end position="215"/>
    </location>
</feature>
<keyword evidence="11" id="KW-1185">Reference proteome</keyword>
<dbReference type="GO" id="GO:0005886">
    <property type="term" value="C:plasma membrane"/>
    <property type="evidence" value="ECO:0007669"/>
    <property type="project" value="UniProtKB-SubCell"/>
</dbReference>
<evidence type="ECO:0000256" key="4">
    <source>
        <dbReference type="ARBA" id="ARBA00022475"/>
    </source>
</evidence>